<gene>
    <name evidence="2" type="ORF">GCM10009547_34130</name>
</gene>
<comment type="caution">
    <text evidence="2">The sequence shown here is derived from an EMBL/GenBank/DDBJ whole genome shotgun (WGS) entry which is preliminary data.</text>
</comment>
<proteinExistence type="predicted"/>
<organism evidence="2 3">
    <name type="scientific">Sporichthya brevicatena</name>
    <dbReference type="NCBI Taxonomy" id="171442"/>
    <lineage>
        <taxon>Bacteria</taxon>
        <taxon>Bacillati</taxon>
        <taxon>Actinomycetota</taxon>
        <taxon>Actinomycetes</taxon>
        <taxon>Sporichthyales</taxon>
        <taxon>Sporichthyaceae</taxon>
        <taxon>Sporichthya</taxon>
    </lineage>
</organism>
<keyword evidence="3" id="KW-1185">Reference proteome</keyword>
<feature type="compositionally biased region" description="Basic and acidic residues" evidence="1">
    <location>
        <begin position="199"/>
        <end position="216"/>
    </location>
</feature>
<dbReference type="InterPro" id="IPR047681">
    <property type="entry name" value="PPA1309-like"/>
</dbReference>
<dbReference type="RefSeq" id="WP_344606927.1">
    <property type="nucleotide sequence ID" value="NZ_BAAAHE010000030.1"/>
</dbReference>
<sequence>MNPFLHSALVDIEQHVAQGGWDQPTRLYALVETATLLREEPSLMEEFQRMGIDRPPAFTPVEQEDLPDMPLDEILAQITWGEQVTGCAIAVERLVLPAEVEVTIPHDSPEMPAYVAAHPLREEIRLVAAVLRNGHRDCALRMRSNDKDEEVLFGEDLAPGLLEALLGTFSEYDYEQVNEEDLTDEERELLAQERAAAAEGHEHGPGCNHDEDDHGHGHGHGHGH</sequence>
<dbReference type="EMBL" id="BAAAHE010000030">
    <property type="protein sequence ID" value="GAA0627732.1"/>
    <property type="molecule type" value="Genomic_DNA"/>
</dbReference>
<dbReference type="NCBIfam" id="NF040618">
    <property type="entry name" value="PPA1309_fam"/>
    <property type="match status" value="1"/>
</dbReference>
<reference evidence="2 3" key="1">
    <citation type="journal article" date="2019" name="Int. J. Syst. Evol. Microbiol.">
        <title>The Global Catalogue of Microorganisms (GCM) 10K type strain sequencing project: providing services to taxonomists for standard genome sequencing and annotation.</title>
        <authorList>
            <consortium name="The Broad Institute Genomics Platform"/>
            <consortium name="The Broad Institute Genome Sequencing Center for Infectious Disease"/>
            <person name="Wu L."/>
            <person name="Ma J."/>
        </authorList>
    </citation>
    <scope>NUCLEOTIDE SEQUENCE [LARGE SCALE GENOMIC DNA]</scope>
    <source>
        <strain evidence="2 3">JCM 10671</strain>
    </source>
</reference>
<accession>A0ABN1H346</accession>
<dbReference type="Proteomes" id="UP001500957">
    <property type="component" value="Unassembled WGS sequence"/>
</dbReference>
<evidence type="ECO:0000313" key="2">
    <source>
        <dbReference type="EMBL" id="GAA0627732.1"/>
    </source>
</evidence>
<evidence type="ECO:0000313" key="3">
    <source>
        <dbReference type="Proteomes" id="UP001500957"/>
    </source>
</evidence>
<evidence type="ECO:0000256" key="1">
    <source>
        <dbReference type="SAM" id="MobiDB-lite"/>
    </source>
</evidence>
<protein>
    <submittedName>
        <fullName evidence="2">PPA1309 family protein</fullName>
    </submittedName>
</protein>
<name>A0ABN1H346_9ACTN</name>
<feature type="region of interest" description="Disordered" evidence="1">
    <location>
        <begin position="196"/>
        <end position="224"/>
    </location>
</feature>